<evidence type="ECO:0000313" key="5">
    <source>
        <dbReference type="EMBL" id="GKH04543.1"/>
    </source>
</evidence>
<reference evidence="5" key="1">
    <citation type="submission" date="2022-01" db="EMBL/GenBank/DDBJ databases">
        <title>Novel bile acid biosynthetic pathways are enriched in the microbiome of centenarians.</title>
        <authorList>
            <person name="Sato Y."/>
            <person name="Atarashi K."/>
            <person name="Plichta R.D."/>
            <person name="Arai Y."/>
            <person name="Sasajima S."/>
            <person name="Kearney M.S."/>
            <person name="Suda W."/>
            <person name="Takeshita K."/>
            <person name="Sasaki T."/>
            <person name="Okamoto S."/>
            <person name="Skelly N.A."/>
            <person name="Okamura Y."/>
            <person name="Vlamakis H."/>
            <person name="Li Y."/>
            <person name="Tanoue T."/>
            <person name="Takei H."/>
            <person name="Nittono H."/>
            <person name="Narushima S."/>
            <person name="Irie J."/>
            <person name="Itoh H."/>
            <person name="Moriya K."/>
            <person name="Sugiura Y."/>
            <person name="Suematsu M."/>
            <person name="Moritoki N."/>
            <person name="Shibata S."/>
            <person name="Littman R.D."/>
            <person name="Fischbach A.M."/>
            <person name="Uwamino Y."/>
            <person name="Inoue T."/>
            <person name="Honda A."/>
            <person name="Hattori M."/>
            <person name="Murai T."/>
            <person name="Xavier J.R."/>
            <person name="Hirose N."/>
            <person name="Honda K."/>
        </authorList>
    </citation>
    <scope>NUCLEOTIDE SEQUENCE</scope>
    <source>
        <strain evidence="5">CE91-St55</strain>
    </source>
</reference>
<dbReference type="SUPFAM" id="SSF46955">
    <property type="entry name" value="Putative DNA-binding domain"/>
    <property type="match status" value="1"/>
</dbReference>
<dbReference type="Proteomes" id="UP001055091">
    <property type="component" value="Unassembled WGS sequence"/>
</dbReference>
<dbReference type="PANTHER" id="PTHR30204">
    <property type="entry name" value="REDOX-CYCLING DRUG-SENSING TRANSCRIPTIONAL ACTIVATOR SOXR"/>
    <property type="match status" value="1"/>
</dbReference>
<dbReference type="GO" id="GO:0003677">
    <property type="term" value="F:DNA binding"/>
    <property type="evidence" value="ECO:0007669"/>
    <property type="project" value="UniProtKB-KW"/>
</dbReference>
<dbReference type="InterPro" id="IPR047057">
    <property type="entry name" value="MerR_fam"/>
</dbReference>
<keyword evidence="1" id="KW-0678">Repressor</keyword>
<evidence type="ECO:0000256" key="2">
    <source>
        <dbReference type="ARBA" id="ARBA00023015"/>
    </source>
</evidence>
<comment type="caution">
    <text evidence="5">The sequence shown here is derived from an EMBL/GenBank/DDBJ whole genome shotgun (WGS) entry which is preliminary data.</text>
</comment>
<evidence type="ECO:0000256" key="3">
    <source>
        <dbReference type="ARBA" id="ARBA00023125"/>
    </source>
</evidence>
<dbReference type="GO" id="GO:0003700">
    <property type="term" value="F:DNA-binding transcription factor activity"/>
    <property type="evidence" value="ECO:0007669"/>
    <property type="project" value="InterPro"/>
</dbReference>
<accession>A0A413LRR5</accession>
<name>A0A413LRR5_9FIRM</name>
<dbReference type="AlphaFoldDB" id="A0A413LRR5"/>
<dbReference type="Pfam" id="PF13411">
    <property type="entry name" value="MerR_1"/>
    <property type="match status" value="1"/>
</dbReference>
<dbReference type="SMART" id="SM00422">
    <property type="entry name" value="HTH_MERR"/>
    <property type="match status" value="1"/>
</dbReference>
<keyword evidence="3" id="KW-0238">DNA-binding</keyword>
<proteinExistence type="predicted"/>
<dbReference type="Gene3D" id="1.10.1660.10">
    <property type="match status" value="1"/>
</dbReference>
<evidence type="ECO:0000313" key="6">
    <source>
        <dbReference type="Proteomes" id="UP001055091"/>
    </source>
</evidence>
<protein>
    <submittedName>
        <fullName evidence="5">MerR family transcriptional regulator</fullName>
    </submittedName>
</protein>
<dbReference type="InterPro" id="IPR000551">
    <property type="entry name" value="MerR-type_HTH_dom"/>
</dbReference>
<dbReference type="PANTHER" id="PTHR30204:SF69">
    <property type="entry name" value="MERR-FAMILY TRANSCRIPTIONAL REGULATOR"/>
    <property type="match status" value="1"/>
</dbReference>
<gene>
    <name evidence="5" type="ORF">CE91St55_65240</name>
</gene>
<dbReference type="PROSITE" id="PS00552">
    <property type="entry name" value="HTH_MERR_1"/>
    <property type="match status" value="1"/>
</dbReference>
<dbReference type="CDD" id="cd00592">
    <property type="entry name" value="HTH_MerR-like"/>
    <property type="match status" value="1"/>
</dbReference>
<dbReference type="EMBL" id="BQNJ01000002">
    <property type="protein sequence ID" value="GKH04543.1"/>
    <property type="molecule type" value="Genomic_DNA"/>
</dbReference>
<dbReference type="PROSITE" id="PS50937">
    <property type="entry name" value="HTH_MERR_2"/>
    <property type="match status" value="1"/>
</dbReference>
<dbReference type="RefSeq" id="WP_118041554.1">
    <property type="nucleotide sequence ID" value="NZ_BQNJ01000002.1"/>
</dbReference>
<organism evidence="5 6">
    <name type="scientific">Hungatella hathewayi</name>
    <dbReference type="NCBI Taxonomy" id="154046"/>
    <lineage>
        <taxon>Bacteria</taxon>
        <taxon>Bacillati</taxon>
        <taxon>Bacillota</taxon>
        <taxon>Clostridia</taxon>
        <taxon>Lachnospirales</taxon>
        <taxon>Lachnospiraceae</taxon>
        <taxon>Hungatella</taxon>
    </lineage>
</organism>
<evidence type="ECO:0000256" key="4">
    <source>
        <dbReference type="ARBA" id="ARBA00023163"/>
    </source>
</evidence>
<dbReference type="InterPro" id="IPR009061">
    <property type="entry name" value="DNA-bd_dom_put_sf"/>
</dbReference>
<evidence type="ECO:0000256" key="1">
    <source>
        <dbReference type="ARBA" id="ARBA00022491"/>
    </source>
</evidence>
<keyword evidence="2" id="KW-0805">Transcription regulation</keyword>
<keyword evidence="4" id="KW-0804">Transcription</keyword>
<sequence>MKQYTIGDVSKRLGISRDSLRFYEKKGIISPQKLENGYRCYSYEDTRKLLDIMFYRRLNFSIEDINRILHQSSFGSYYTMIQEKIAEEEQEVERHRRSLIHLKYLTQLYKNIDDYLNRYDIRPLRRYYKADESLIDKLAVHDLCYIYQEYQLREGMPEQVDEYYLFAADTAAIIGLEEQLSGRLFIQHEHCIYTVIASASRIPDTRSIMKAVCWARDHGYSLEGTAYSGFLLSCAVDEMQTDRTEEAGISQPVYYIELYLPLKELSS</sequence>